<dbReference type="InterPro" id="IPR003848">
    <property type="entry name" value="DUF218"/>
</dbReference>
<protein>
    <submittedName>
        <fullName evidence="2">Uncharacterized SAM-binding protein YcdF (DUF218 family)</fullName>
    </submittedName>
</protein>
<dbReference type="EMBL" id="JACHGG010000003">
    <property type="protein sequence ID" value="MBB6059855.1"/>
    <property type="molecule type" value="Genomic_DNA"/>
</dbReference>
<dbReference type="Pfam" id="PF02698">
    <property type="entry name" value="DUF218"/>
    <property type="match status" value="1"/>
</dbReference>
<dbReference type="CDD" id="cd06259">
    <property type="entry name" value="YdcF-like"/>
    <property type="match status" value="1"/>
</dbReference>
<evidence type="ECO:0000313" key="3">
    <source>
        <dbReference type="Proteomes" id="UP000532746"/>
    </source>
</evidence>
<accession>A0A7W9WCT7</accession>
<organism evidence="2 3">
    <name type="scientific">Hymenobacter luteus</name>
    <dbReference type="NCBI Taxonomy" id="1411122"/>
    <lineage>
        <taxon>Bacteria</taxon>
        <taxon>Pseudomonadati</taxon>
        <taxon>Bacteroidota</taxon>
        <taxon>Cytophagia</taxon>
        <taxon>Cytophagales</taxon>
        <taxon>Hymenobacteraceae</taxon>
        <taxon>Hymenobacter</taxon>
    </lineage>
</organism>
<dbReference type="Gene3D" id="3.40.50.620">
    <property type="entry name" value="HUPs"/>
    <property type="match status" value="1"/>
</dbReference>
<evidence type="ECO:0000259" key="1">
    <source>
        <dbReference type="Pfam" id="PF02698"/>
    </source>
</evidence>
<reference evidence="2 3" key="1">
    <citation type="submission" date="2020-08" db="EMBL/GenBank/DDBJ databases">
        <title>Genomic Encyclopedia of Type Strains, Phase IV (KMG-IV): sequencing the most valuable type-strain genomes for metagenomic binning, comparative biology and taxonomic classification.</title>
        <authorList>
            <person name="Goeker M."/>
        </authorList>
    </citation>
    <scope>NUCLEOTIDE SEQUENCE [LARGE SCALE GENOMIC DNA]</scope>
    <source>
        <strain evidence="2 3">DSM 26718</strain>
    </source>
</reference>
<comment type="caution">
    <text evidence="2">The sequence shown here is derived from an EMBL/GenBank/DDBJ whole genome shotgun (WGS) entry which is preliminary data.</text>
</comment>
<name>A0A7W9WCT7_9BACT</name>
<dbReference type="InterPro" id="IPR014729">
    <property type="entry name" value="Rossmann-like_a/b/a_fold"/>
</dbReference>
<sequence length="189" mass="20987">MSTVKRRVLTGLTLLLGWLIIHSAVVTVDGLTDDVQPVDCLIVLGNTVNPDGSLSARLQARLDKALELYRQGVSPLILVSGGLGKEGHYEGTVMQRYLVAQGVPNQVILIDNEGNTTQATARNYARLARQRHLRSALVVSQFFHLSRTKLLLRKQGVPVVHAAHATYYEWRDAYALLRESFAYYAYLLG</sequence>
<gene>
    <name evidence="2" type="ORF">HNQ93_002715</name>
</gene>
<dbReference type="PANTHER" id="PTHR30336">
    <property type="entry name" value="INNER MEMBRANE PROTEIN, PROBABLE PERMEASE"/>
    <property type="match status" value="1"/>
</dbReference>
<dbReference type="GO" id="GO:0005886">
    <property type="term" value="C:plasma membrane"/>
    <property type="evidence" value="ECO:0007669"/>
    <property type="project" value="TreeGrafter"/>
</dbReference>
<evidence type="ECO:0000313" key="2">
    <source>
        <dbReference type="EMBL" id="MBB6059855.1"/>
    </source>
</evidence>
<feature type="domain" description="DUF218" evidence="1">
    <location>
        <begin position="39"/>
        <end position="179"/>
    </location>
</feature>
<proteinExistence type="predicted"/>
<dbReference type="AlphaFoldDB" id="A0A7W9WCT7"/>
<dbReference type="Proteomes" id="UP000532746">
    <property type="component" value="Unassembled WGS sequence"/>
</dbReference>
<dbReference type="PANTHER" id="PTHR30336:SF20">
    <property type="entry name" value="DUF218 DOMAIN-CONTAINING PROTEIN"/>
    <property type="match status" value="1"/>
</dbReference>
<keyword evidence="3" id="KW-1185">Reference proteome</keyword>
<dbReference type="RefSeq" id="WP_183403714.1">
    <property type="nucleotide sequence ID" value="NZ_JACHGG010000003.1"/>
</dbReference>
<dbReference type="InterPro" id="IPR051599">
    <property type="entry name" value="Cell_Envelope_Assoc"/>
</dbReference>